<gene>
    <name evidence="2" type="ORF">AaE_015834</name>
</gene>
<comment type="caution">
    <text evidence="2">The sequence shown here is derived from an EMBL/GenBank/DDBJ whole genome shotgun (WGS) entry which is preliminary data.</text>
</comment>
<dbReference type="EMBL" id="VJMI01021085">
    <property type="protein sequence ID" value="KAF0702593.1"/>
    <property type="molecule type" value="Genomic_DNA"/>
</dbReference>
<dbReference type="PROSITE" id="PS50013">
    <property type="entry name" value="CHROMO_2"/>
    <property type="match status" value="1"/>
</dbReference>
<evidence type="ECO:0000259" key="1">
    <source>
        <dbReference type="PROSITE" id="PS50013"/>
    </source>
</evidence>
<dbReference type="InterPro" id="IPR000953">
    <property type="entry name" value="Chromo/chromo_shadow_dom"/>
</dbReference>
<accession>A0A6A4Z0G8</accession>
<feature type="domain" description="Chromo" evidence="1">
    <location>
        <begin position="97"/>
        <end position="145"/>
    </location>
</feature>
<protein>
    <recommendedName>
        <fullName evidence="1">Chromo domain-containing protein</fullName>
    </recommendedName>
</protein>
<dbReference type="AlphaFoldDB" id="A0A6A4Z0G8"/>
<dbReference type="Proteomes" id="UP000469452">
    <property type="component" value="Unassembled WGS sequence"/>
</dbReference>
<organism evidence="2 3">
    <name type="scientific">Aphanomyces astaci</name>
    <name type="common">Crayfish plague agent</name>
    <dbReference type="NCBI Taxonomy" id="112090"/>
    <lineage>
        <taxon>Eukaryota</taxon>
        <taxon>Sar</taxon>
        <taxon>Stramenopiles</taxon>
        <taxon>Oomycota</taxon>
        <taxon>Saprolegniomycetes</taxon>
        <taxon>Saprolegniales</taxon>
        <taxon>Verrucalvaceae</taxon>
        <taxon>Aphanomyces</taxon>
    </lineage>
</organism>
<reference evidence="2 3" key="1">
    <citation type="submission" date="2019-06" db="EMBL/GenBank/DDBJ databases">
        <title>Genomics analysis of Aphanomyces spp. identifies a new class of oomycete effector associated with host adaptation.</title>
        <authorList>
            <person name="Gaulin E."/>
        </authorList>
    </citation>
    <scope>NUCLEOTIDE SEQUENCE [LARGE SCALE GENOMIC DNA]</scope>
    <source>
        <strain evidence="2 3">E</strain>
    </source>
</reference>
<dbReference type="CDD" id="cd00024">
    <property type="entry name" value="CD_CSD"/>
    <property type="match status" value="1"/>
</dbReference>
<dbReference type="Gene3D" id="2.40.50.40">
    <property type="match status" value="1"/>
</dbReference>
<name>A0A6A4Z0G8_APHAT</name>
<dbReference type="VEuPathDB" id="FungiDB:H257_05133"/>
<proteinExistence type="predicted"/>
<dbReference type="Pfam" id="PF00385">
    <property type="entry name" value="Chromo"/>
    <property type="match status" value="1"/>
</dbReference>
<sequence length="170" mass="19420">MHKTVVATAGVKRAKARTQRNGKRSVKFARFALGDFVLVARALQHPGKLSLRWKGPCRVVKVVSDHLLEVQQLMPPGDTRDIDEDLKAQIAFGDERFYVEALQDLHMSDGTWQVKVKWLGLDDLESSWEPALSIYEDVPVLFRRWAMSRLDDYGVGEMLDDMERVFGHPL</sequence>
<evidence type="ECO:0000313" key="2">
    <source>
        <dbReference type="EMBL" id="KAF0702593.1"/>
    </source>
</evidence>
<dbReference type="InterPro" id="IPR023780">
    <property type="entry name" value="Chromo_domain"/>
</dbReference>
<dbReference type="InterPro" id="IPR016197">
    <property type="entry name" value="Chromo-like_dom_sf"/>
</dbReference>
<evidence type="ECO:0000313" key="3">
    <source>
        <dbReference type="Proteomes" id="UP000469452"/>
    </source>
</evidence>
<dbReference type="SUPFAM" id="SSF54160">
    <property type="entry name" value="Chromo domain-like"/>
    <property type="match status" value="1"/>
</dbReference>